<dbReference type="GO" id="GO:0000976">
    <property type="term" value="F:transcription cis-regulatory region binding"/>
    <property type="evidence" value="ECO:0007669"/>
    <property type="project" value="TreeGrafter"/>
</dbReference>
<keyword evidence="2" id="KW-1185">Reference proteome</keyword>
<name>A0A368JZA9_9HYPH</name>
<dbReference type="Pfam" id="PF01475">
    <property type="entry name" value="FUR"/>
    <property type="match status" value="1"/>
</dbReference>
<dbReference type="EMBL" id="QOZG01000028">
    <property type="protein sequence ID" value="RCS21533.1"/>
    <property type="molecule type" value="Genomic_DNA"/>
</dbReference>
<dbReference type="Gene3D" id="1.10.10.10">
    <property type="entry name" value="Winged helix-like DNA-binding domain superfamily/Winged helix DNA-binding domain"/>
    <property type="match status" value="1"/>
</dbReference>
<evidence type="ECO:0000313" key="2">
    <source>
        <dbReference type="Proteomes" id="UP000253420"/>
    </source>
</evidence>
<dbReference type="PANTHER" id="PTHR33202:SF7">
    <property type="entry name" value="FERRIC UPTAKE REGULATION PROTEIN"/>
    <property type="match status" value="1"/>
</dbReference>
<dbReference type="GO" id="GO:0003700">
    <property type="term" value="F:DNA-binding transcription factor activity"/>
    <property type="evidence" value="ECO:0007669"/>
    <property type="project" value="InterPro"/>
</dbReference>
<dbReference type="GO" id="GO:0008270">
    <property type="term" value="F:zinc ion binding"/>
    <property type="evidence" value="ECO:0007669"/>
    <property type="project" value="TreeGrafter"/>
</dbReference>
<gene>
    <name evidence="1" type="ORF">DUT91_23490</name>
</gene>
<evidence type="ECO:0000313" key="1">
    <source>
        <dbReference type="EMBL" id="RCS21533.1"/>
    </source>
</evidence>
<dbReference type="InterPro" id="IPR036390">
    <property type="entry name" value="WH_DNA-bd_sf"/>
</dbReference>
<proteinExistence type="predicted"/>
<comment type="caution">
    <text evidence="1">The sequence shown here is derived from an EMBL/GenBank/DDBJ whole genome shotgun (WGS) entry which is preliminary data.</text>
</comment>
<dbReference type="AlphaFoldDB" id="A0A368JZA9"/>
<sequence>MQLNCYRNHDEVDEVVKAFPLKAFAAQGNNVAARDILTEAGLRVTQQRIALTKLFCQDERHVSVDDIYGDLMRQGAPGSLGSVDRSLPGFSEVDLLRRVLICGSTDYFDTMLEYHHHFTTWTVTSCLTYHSMPFGQRITPRRPMATNW</sequence>
<dbReference type="GO" id="GO:0045892">
    <property type="term" value="P:negative regulation of DNA-templated transcription"/>
    <property type="evidence" value="ECO:0007669"/>
    <property type="project" value="TreeGrafter"/>
</dbReference>
<accession>A0A368JZA9</accession>
<reference evidence="1 2" key="1">
    <citation type="submission" date="2018-07" db="EMBL/GenBank/DDBJ databases">
        <title>The draft genome of Phyllobacterium salinisoli.</title>
        <authorList>
            <person name="Liu L."/>
            <person name="Li L."/>
            <person name="Zhang X."/>
            <person name="Liang L."/>
        </authorList>
    </citation>
    <scope>NUCLEOTIDE SEQUENCE [LARGE SCALE GENOMIC DNA]</scope>
    <source>
        <strain evidence="1 2">LLAN61</strain>
    </source>
</reference>
<dbReference type="PANTHER" id="PTHR33202">
    <property type="entry name" value="ZINC UPTAKE REGULATION PROTEIN"/>
    <property type="match status" value="1"/>
</dbReference>
<dbReference type="InterPro" id="IPR036388">
    <property type="entry name" value="WH-like_DNA-bd_sf"/>
</dbReference>
<dbReference type="Proteomes" id="UP000253420">
    <property type="component" value="Unassembled WGS sequence"/>
</dbReference>
<dbReference type="SUPFAM" id="SSF46785">
    <property type="entry name" value="Winged helix' DNA-binding domain"/>
    <property type="match status" value="1"/>
</dbReference>
<dbReference type="InterPro" id="IPR002481">
    <property type="entry name" value="FUR"/>
</dbReference>
<organism evidence="1 2">
    <name type="scientific">Phyllobacterium salinisoli</name>
    <dbReference type="NCBI Taxonomy" id="1899321"/>
    <lineage>
        <taxon>Bacteria</taxon>
        <taxon>Pseudomonadati</taxon>
        <taxon>Pseudomonadota</taxon>
        <taxon>Alphaproteobacteria</taxon>
        <taxon>Hyphomicrobiales</taxon>
        <taxon>Phyllobacteriaceae</taxon>
        <taxon>Phyllobacterium</taxon>
    </lineage>
</organism>
<protein>
    <submittedName>
        <fullName evidence="1">Uncharacterized protein</fullName>
    </submittedName>
</protein>
<dbReference type="GO" id="GO:1900376">
    <property type="term" value="P:regulation of secondary metabolite biosynthetic process"/>
    <property type="evidence" value="ECO:0007669"/>
    <property type="project" value="TreeGrafter"/>
</dbReference>